<dbReference type="SUPFAM" id="SSF47384">
    <property type="entry name" value="Homodimeric domain of signal transducing histidine kinase"/>
    <property type="match status" value="1"/>
</dbReference>
<accession>A0A4Y6PYX4</accession>
<dbReference type="GO" id="GO:0000155">
    <property type="term" value="F:phosphorelay sensor kinase activity"/>
    <property type="evidence" value="ECO:0007669"/>
    <property type="project" value="InterPro"/>
</dbReference>
<dbReference type="InterPro" id="IPR003661">
    <property type="entry name" value="HisK_dim/P_dom"/>
</dbReference>
<accession>A0A5B8Y9T8</accession>
<dbReference type="RefSeq" id="WP_141199975.1">
    <property type="nucleotide sequence ID" value="NZ_CP041186.1"/>
</dbReference>
<dbReference type="Pfam" id="PF00512">
    <property type="entry name" value="HisKA"/>
    <property type="match status" value="1"/>
</dbReference>
<dbReference type="EMBL" id="CP041186">
    <property type="protein sequence ID" value="QDG53521.1"/>
    <property type="molecule type" value="Genomic_DNA"/>
</dbReference>
<name>A0A4Y6PYX4_PERCE</name>
<dbReference type="SMART" id="SM00388">
    <property type="entry name" value="HisKA"/>
    <property type="match status" value="1"/>
</dbReference>
<dbReference type="InterPro" id="IPR036097">
    <property type="entry name" value="HisK_dim/P_sf"/>
</dbReference>
<feature type="compositionally biased region" description="Basic and acidic residues" evidence="1">
    <location>
        <begin position="46"/>
        <end position="55"/>
    </location>
</feature>
<feature type="compositionally biased region" description="Polar residues" evidence="1">
    <location>
        <begin position="384"/>
        <end position="396"/>
    </location>
</feature>
<gene>
    <name evidence="3" type="ORF">FIV42_23080</name>
</gene>
<evidence type="ECO:0000256" key="1">
    <source>
        <dbReference type="SAM" id="MobiDB-lite"/>
    </source>
</evidence>
<dbReference type="Proteomes" id="UP000315995">
    <property type="component" value="Chromosome"/>
</dbReference>
<feature type="region of interest" description="Disordered" evidence="1">
    <location>
        <begin position="361"/>
        <end position="414"/>
    </location>
</feature>
<dbReference type="AlphaFoldDB" id="A0A4Y6PYX4"/>
<feature type="region of interest" description="Disordered" evidence="1">
    <location>
        <begin position="1"/>
        <end position="98"/>
    </location>
</feature>
<reference evidence="3 4" key="1">
    <citation type="submission" date="2019-06" db="EMBL/GenBank/DDBJ databases">
        <title>Persicimonas caeni gen. nov., sp. nov., a predatory bacterium isolated from solar saltern.</title>
        <authorList>
            <person name="Wang S."/>
        </authorList>
    </citation>
    <scope>NUCLEOTIDE SEQUENCE [LARGE SCALE GENOMIC DNA]</scope>
    <source>
        <strain evidence="3 4">YN101</strain>
    </source>
</reference>
<organism evidence="3 4">
    <name type="scientific">Persicimonas caeni</name>
    <dbReference type="NCBI Taxonomy" id="2292766"/>
    <lineage>
        <taxon>Bacteria</taxon>
        <taxon>Deltaproteobacteria</taxon>
        <taxon>Bradymonadales</taxon>
        <taxon>Bradymonadaceae</taxon>
        <taxon>Persicimonas</taxon>
    </lineage>
</organism>
<keyword evidence="3" id="KW-0418">Kinase</keyword>
<evidence type="ECO:0000313" key="3">
    <source>
        <dbReference type="EMBL" id="QDG53521.1"/>
    </source>
</evidence>
<dbReference type="CDD" id="cd00082">
    <property type="entry name" value="HisKA"/>
    <property type="match status" value="1"/>
</dbReference>
<keyword evidence="4" id="KW-1185">Reference proteome</keyword>
<evidence type="ECO:0000259" key="2">
    <source>
        <dbReference type="SMART" id="SM00388"/>
    </source>
</evidence>
<evidence type="ECO:0000313" key="4">
    <source>
        <dbReference type="Proteomes" id="UP000315995"/>
    </source>
</evidence>
<dbReference type="Gene3D" id="1.10.287.130">
    <property type="match status" value="1"/>
</dbReference>
<feature type="compositionally biased region" description="Polar residues" evidence="1">
    <location>
        <begin position="363"/>
        <end position="374"/>
    </location>
</feature>
<feature type="compositionally biased region" description="Basic and acidic residues" evidence="1">
    <location>
        <begin position="1"/>
        <end position="20"/>
    </location>
</feature>
<proteinExistence type="predicted"/>
<sequence>MTDERNNDSLRRNTTDRMTLEECPTLEIPESERQPCVEEDTPPTDEWIRDEKVSDSDEWDDRPSTIRMGWAKRERRDEEESVPAGLCSSNGRAPADDTNPEMLIWQLDDEPESLRTTVRDEQALERTQIIDMERVLEMDRVLAPIDDDMAMVADEHALTDLAGAVGHELNNPLTTCVGYLRQLSAMVPHDDDKMALMVDRLGRNLNRIHSIVSELEMLAAESSGHSERVNLADAVERVHDQLGSFLNAHVELQLRPAYLRTDRPRLYQLVYIMLAAYMLDSEGDNHCSVRVSSRSVGACLEIVAPRKPRGSLRLDLLGILRRNTLDGSTPLGLAAELTREMGGSWSEAKSGEEFRVTAVLPRQSPNTASKGEQGQQKRRPNPASMPSQDWSKTSPGSHWRSAANRFVTLPRSRR</sequence>
<feature type="domain" description="Signal transduction histidine kinase dimerisation/phosphoacceptor" evidence="2">
    <location>
        <begin position="157"/>
        <end position="224"/>
    </location>
</feature>
<keyword evidence="3" id="KW-0808">Transferase</keyword>
<protein>
    <submittedName>
        <fullName evidence="3">HAMP domain-containing histidine kinase</fullName>
    </submittedName>
</protein>